<evidence type="ECO:0000256" key="6">
    <source>
        <dbReference type="ARBA" id="ARBA00066568"/>
    </source>
</evidence>
<dbReference type="PANTHER" id="PTHR43223:SF1">
    <property type="entry name" value="ALKYL_ARYL-SULFATASE BDS1"/>
    <property type="match status" value="1"/>
</dbReference>
<dbReference type="InterPro" id="IPR044097">
    <property type="entry name" value="Bds1/SdsA1_MBL-fold"/>
</dbReference>
<evidence type="ECO:0000256" key="9">
    <source>
        <dbReference type="SAM" id="SignalP"/>
    </source>
</evidence>
<dbReference type="KEGG" id="plal:FXN65_12860"/>
<dbReference type="InterPro" id="IPR029228">
    <property type="entry name" value="Alkyl_sulf_dimr"/>
</dbReference>
<dbReference type="RefSeq" id="WP_151133576.1">
    <property type="nucleotide sequence ID" value="NZ_CP043311.1"/>
</dbReference>
<dbReference type="Gene3D" id="3.30.1050.10">
    <property type="entry name" value="SCP2 sterol-binding domain"/>
    <property type="match status" value="1"/>
</dbReference>
<name>A0A5J6QNN9_9GAMM</name>
<dbReference type="GO" id="GO:0046872">
    <property type="term" value="F:metal ion binding"/>
    <property type="evidence" value="ECO:0007669"/>
    <property type="project" value="UniProtKB-KW"/>
</dbReference>
<dbReference type="InterPro" id="IPR038536">
    <property type="entry name" value="Alkyl/aryl-sulf_dimr_sf"/>
</dbReference>
<evidence type="ECO:0000256" key="3">
    <source>
        <dbReference type="ARBA" id="ARBA00022801"/>
    </source>
</evidence>
<dbReference type="SMART" id="SM00849">
    <property type="entry name" value="Lactamase_B"/>
    <property type="match status" value="1"/>
</dbReference>
<dbReference type="InterPro" id="IPR036866">
    <property type="entry name" value="RibonucZ/Hydroxyglut_hydro"/>
</dbReference>
<dbReference type="Pfam" id="PF14863">
    <property type="entry name" value="Alkyl_sulf_dimr"/>
    <property type="match status" value="1"/>
</dbReference>
<evidence type="ECO:0000256" key="2">
    <source>
        <dbReference type="ARBA" id="ARBA00022723"/>
    </source>
</evidence>
<dbReference type="InterPro" id="IPR001279">
    <property type="entry name" value="Metallo-B-lactamas"/>
</dbReference>
<dbReference type="GO" id="GO:0018741">
    <property type="term" value="F:linear primary-alkylsulfatase activity"/>
    <property type="evidence" value="ECO:0007669"/>
    <property type="project" value="UniProtKB-EC"/>
</dbReference>
<dbReference type="PANTHER" id="PTHR43223">
    <property type="entry name" value="ALKYL/ARYL-SULFATASE"/>
    <property type="match status" value="1"/>
</dbReference>
<dbReference type="SUPFAM" id="SSF56281">
    <property type="entry name" value="Metallo-hydrolase/oxidoreductase"/>
    <property type="match status" value="1"/>
</dbReference>
<accession>A0A5J6QNN9</accession>
<dbReference type="FunFam" id="3.60.15.30:FF:000001">
    <property type="entry name" value="Alkyl/aryl-sulfatase BDS1"/>
    <property type="match status" value="1"/>
</dbReference>
<dbReference type="SUPFAM" id="SSF55718">
    <property type="entry name" value="SCP-like"/>
    <property type="match status" value="1"/>
</dbReference>
<dbReference type="GO" id="GO:0046983">
    <property type="term" value="F:protein dimerization activity"/>
    <property type="evidence" value="ECO:0007669"/>
    <property type="project" value="InterPro"/>
</dbReference>
<keyword evidence="9" id="KW-0732">Signal</keyword>
<evidence type="ECO:0000259" key="10">
    <source>
        <dbReference type="SMART" id="SM00849"/>
    </source>
</evidence>
<dbReference type="GO" id="GO:0030288">
    <property type="term" value="C:outer membrane-bounded periplasmic space"/>
    <property type="evidence" value="ECO:0007669"/>
    <property type="project" value="TreeGrafter"/>
</dbReference>
<dbReference type="EMBL" id="CP043311">
    <property type="protein sequence ID" value="QEY62921.1"/>
    <property type="molecule type" value="Genomic_DNA"/>
</dbReference>
<dbReference type="FunFam" id="1.25.40.880:FF:000001">
    <property type="entry name" value="SDS hydrolase SdsA1"/>
    <property type="match status" value="1"/>
</dbReference>
<evidence type="ECO:0000256" key="4">
    <source>
        <dbReference type="ARBA" id="ARBA00022833"/>
    </source>
</evidence>
<feature type="signal peptide" evidence="9">
    <location>
        <begin position="1"/>
        <end position="25"/>
    </location>
</feature>
<evidence type="ECO:0000256" key="1">
    <source>
        <dbReference type="ARBA" id="ARBA00001947"/>
    </source>
</evidence>
<sequence length="659" mass="72967">MHLSLKRISAAGLSLALLASAVAQAAPVPAKPASEATRAANRAVLDKLPFADRQDFANAERGFIAKPDTLTIKDANGKVVWDLESYKQYIAQDRPAPDTVNPSLWRIAQLNVEYGLYKVSDRIYQVRGYDVSNITFIQGDSGWIVFDPLLSEETAKAAYDLVSQHLGKKPVVGVVYSHSHIDHFGGVRGIVDEADVKAGKVRIVAPEDFSEFAVSENVIAGNAMARRAVYMFGALLPRNPQGSVGSGLGLTVSAGTTTLIQPTEFVTKTGQEVTIDGVEMVFQMTPGTEAPVEMHTWFPQFKALWMAENTTNTLHNVLTLRGAQVRDALQWSKYIGEAQALYGDQAEVKFQSHHWPLWGKAEIQDYLKKQRALYKYIHDQTVHMMNQGMTGEEIAEAIKLPPELEAFWPGRGYYGTLKHNAKAVYQRYMGWYDGNPVNLDKLPPQPAAKKYVEYMGGSAAVLKRARADFDKGEYRWVAEATKQVVFAEPDNVEAKNLMADAFEQMGYQAESGPWRSVYLQGAYELRNGVPSMGSTVTASPDVIRAMTPEMLFDYLAVRLNGERAAGKKLVLNFNFTDLGQSYAVTVENAVLTYEPKASDKADVGLTMSKGTLEDIQLGRATLEQKVTSGELKFDGRQQAFGEFMGLMDKFDFWFDIVTP</sequence>
<dbReference type="Pfam" id="PF14864">
    <property type="entry name" value="Alkyl_sulf_C"/>
    <property type="match status" value="1"/>
</dbReference>
<dbReference type="Pfam" id="PF00753">
    <property type="entry name" value="Lactamase_B"/>
    <property type="match status" value="1"/>
</dbReference>
<evidence type="ECO:0000313" key="12">
    <source>
        <dbReference type="Proteomes" id="UP000327179"/>
    </source>
</evidence>
<dbReference type="AlphaFoldDB" id="A0A5J6QNN9"/>
<dbReference type="InterPro" id="IPR029229">
    <property type="entry name" value="Alkyl_sulf_C"/>
</dbReference>
<keyword evidence="12" id="KW-1185">Reference proteome</keyword>
<dbReference type="Gene3D" id="1.25.40.880">
    <property type="entry name" value="Alkyl sulfatase, dimerisation domain"/>
    <property type="match status" value="1"/>
</dbReference>
<evidence type="ECO:0000256" key="5">
    <source>
        <dbReference type="ARBA" id="ARBA00033751"/>
    </source>
</evidence>
<protein>
    <recommendedName>
        <fullName evidence="7">Linear primary-alkylsulfatase</fullName>
        <ecNumber evidence="6">3.1.6.21</ecNumber>
    </recommendedName>
    <alternativeName>
        <fullName evidence="8">Type III linear primary-alkylsulfatase</fullName>
    </alternativeName>
</protein>
<dbReference type="CDD" id="cd07710">
    <property type="entry name" value="arylsulfatase_Sdsa1-like_MBL-fold"/>
    <property type="match status" value="1"/>
</dbReference>
<gene>
    <name evidence="11" type="ORF">FXN65_12860</name>
</gene>
<evidence type="ECO:0000256" key="7">
    <source>
        <dbReference type="ARBA" id="ARBA00068034"/>
    </source>
</evidence>
<keyword evidence="4" id="KW-0862">Zinc</keyword>
<dbReference type="EC" id="3.1.6.21" evidence="6"/>
<dbReference type="Gene3D" id="3.60.15.30">
    <property type="entry name" value="Metallo-beta-lactamase domain"/>
    <property type="match status" value="1"/>
</dbReference>
<comment type="similarity">
    <text evidence="5">Belongs to the metallo-beta-lactamase superfamily. Type III sulfatase family.</text>
</comment>
<feature type="domain" description="Metallo-beta-lactamase" evidence="10">
    <location>
        <begin position="131"/>
        <end position="353"/>
    </location>
</feature>
<dbReference type="InterPro" id="IPR036527">
    <property type="entry name" value="SCP2_sterol-bd_dom_sf"/>
</dbReference>
<feature type="chain" id="PRO_5023919527" description="Linear primary-alkylsulfatase" evidence="9">
    <location>
        <begin position="26"/>
        <end position="659"/>
    </location>
</feature>
<reference evidence="11 12" key="1">
    <citation type="submission" date="2019-08" db="EMBL/GenBank/DDBJ databases">
        <title>Whole-genome Sequencing of e-waste polymer degrading bacterium Pseudomonas sp. strain PE08.</title>
        <authorList>
            <person name="Kirdat K."/>
            <person name="Debbarma P."/>
            <person name="Narawade N."/>
            <person name="Suyal D."/>
            <person name="Thorat V."/>
            <person name="Shouche Y."/>
            <person name="Goel R."/>
            <person name="Yadav A."/>
        </authorList>
    </citation>
    <scope>NUCLEOTIDE SEQUENCE [LARGE SCALE GENOMIC DNA]</scope>
    <source>
        <strain evidence="11 12">PE08</strain>
    </source>
</reference>
<evidence type="ECO:0000256" key="8">
    <source>
        <dbReference type="ARBA" id="ARBA00075789"/>
    </source>
</evidence>
<organism evidence="11 12">
    <name type="scientific">Metapseudomonas lalkuanensis</name>
    <dbReference type="NCBI Taxonomy" id="2604832"/>
    <lineage>
        <taxon>Bacteria</taxon>
        <taxon>Pseudomonadati</taxon>
        <taxon>Pseudomonadota</taxon>
        <taxon>Gammaproteobacteria</taxon>
        <taxon>Pseudomonadales</taxon>
        <taxon>Pseudomonadaceae</taxon>
        <taxon>Metapseudomonas</taxon>
    </lineage>
</organism>
<dbReference type="GO" id="GO:0018909">
    <property type="term" value="P:dodecyl sulfate metabolic process"/>
    <property type="evidence" value="ECO:0007669"/>
    <property type="project" value="InterPro"/>
</dbReference>
<evidence type="ECO:0000313" key="11">
    <source>
        <dbReference type="EMBL" id="QEY62921.1"/>
    </source>
</evidence>
<keyword evidence="2" id="KW-0479">Metal-binding</keyword>
<proteinExistence type="inferred from homology"/>
<dbReference type="Proteomes" id="UP000327179">
    <property type="component" value="Chromosome"/>
</dbReference>
<keyword evidence="3 11" id="KW-0378">Hydrolase</keyword>
<dbReference type="InterPro" id="IPR052195">
    <property type="entry name" value="Bact_Alkyl/Aryl-Sulfatase"/>
</dbReference>
<comment type="cofactor">
    <cofactor evidence="1">
        <name>Zn(2+)</name>
        <dbReference type="ChEBI" id="CHEBI:29105"/>
    </cofactor>
</comment>